<keyword evidence="2" id="KW-1185">Reference proteome</keyword>
<dbReference type="RefSeq" id="WP_379993865.1">
    <property type="nucleotide sequence ID" value="NZ_JBHSGN010000024.1"/>
</dbReference>
<evidence type="ECO:0000313" key="2">
    <source>
        <dbReference type="Proteomes" id="UP001596023"/>
    </source>
</evidence>
<sequence>MAAFIKYHTCLSYLFSPAESRFVLHMLEIEFLKGRGFHTDWSREEYMKRMGLKEYSFDKSVKRLMKLGLLAKKNNQLGNRVFYSFNVDRYEKLVMLLSNIGDIDGLIRFCDIYFNTASPRLPESITRDEIQPFAGEPGLKIKKSGKQLCGETDPEHDPSFEKLKPLCSEIIKIARQMEEITGF</sequence>
<gene>
    <name evidence="1" type="ORF">ACFO6W_03085</name>
</gene>
<organism evidence="1 2">
    <name type="scientific">Dysgonomonas termitidis</name>
    <dbReference type="NCBI Taxonomy" id="1516126"/>
    <lineage>
        <taxon>Bacteria</taxon>
        <taxon>Pseudomonadati</taxon>
        <taxon>Bacteroidota</taxon>
        <taxon>Bacteroidia</taxon>
        <taxon>Bacteroidales</taxon>
        <taxon>Dysgonomonadaceae</taxon>
        <taxon>Dysgonomonas</taxon>
    </lineage>
</organism>
<name>A0ABV9KR61_9BACT</name>
<protein>
    <submittedName>
        <fullName evidence="1">Uncharacterized protein</fullName>
    </submittedName>
</protein>
<dbReference type="EMBL" id="JBHSGN010000024">
    <property type="protein sequence ID" value="MFC4672672.1"/>
    <property type="molecule type" value="Genomic_DNA"/>
</dbReference>
<reference evidence="2" key="1">
    <citation type="journal article" date="2019" name="Int. J. Syst. Evol. Microbiol.">
        <title>The Global Catalogue of Microorganisms (GCM) 10K type strain sequencing project: providing services to taxonomists for standard genome sequencing and annotation.</title>
        <authorList>
            <consortium name="The Broad Institute Genomics Platform"/>
            <consortium name="The Broad Institute Genome Sequencing Center for Infectious Disease"/>
            <person name="Wu L."/>
            <person name="Ma J."/>
        </authorList>
    </citation>
    <scope>NUCLEOTIDE SEQUENCE [LARGE SCALE GENOMIC DNA]</scope>
    <source>
        <strain evidence="2">CCUG 66188</strain>
    </source>
</reference>
<comment type="caution">
    <text evidence="1">The sequence shown here is derived from an EMBL/GenBank/DDBJ whole genome shotgun (WGS) entry which is preliminary data.</text>
</comment>
<evidence type="ECO:0000313" key="1">
    <source>
        <dbReference type="EMBL" id="MFC4672672.1"/>
    </source>
</evidence>
<proteinExistence type="predicted"/>
<dbReference type="Proteomes" id="UP001596023">
    <property type="component" value="Unassembled WGS sequence"/>
</dbReference>
<accession>A0ABV9KR61</accession>